<accession>A0A182JIE7</accession>
<sequence>MEMSVAPKKENAGGTAAAHAEETVDGTEAARHLARPDGGSLRRSCSTFDRGIVLSSLSSSSSSSSSLPSSSTLSLQLHTYSMNQMNPVIADQTCHGSSPNVKLMLTKPKKYPTSPLRKQISNRSRFSGMAVAPTSGNKGAAEWDGRKAHGQVHSSPSTATDDAGTLYWTAYDTSKTARSLAPRAAVTGIRKLKQNRPAGELRRLTERNRNSSIMEVTRLQLPLRMLGYRLVHATLTDCDGAVQLVQQPHPKPLQDEVQAGQERHEQEQTGTDHVVVVILRALERISGLHVSTTYRLLPATSMMLSRSESTVRRSIHTARPMPRSTTLSALPNWSKLNGMTTSGTCRSMASSIDCWPPCITNAFTLGSITLPAGYQPGCPLSTRSSPAFSWDEVRKVDPTQTPHGTVARVEFWTESREYASICVRQHFTPQAIRRATRAFRERRFCRGWKLTEQILLGQPALHPYVGGAVQIQVGVVLPQDVVLERLEHLEEQVEVPLVERVAADERTEAEVHDAVLGAVQVRLQVGRQRLRWLNVHEAELDRVGQDGPHVAEARLGVDHEKVDALHQLGRARHVAAEVLLDHPVEGGEVGRHDVVLDHQVRQDRLHPLQEGEVARKLVVHLRMRHHVHHVAHRLVAGAHRVDRGDADHGRVEQLGERVHRRELVVLHDHHVEVRVPAADQRLHVRVRQLRLEEEPRQRAQLRRYLVEVHVPLLHVDHVEVVVHYLVREAPVDHGHVRVVRRERIRRHHRQLVTALDEPVHERSVHYLVASGRRREDGQYPSPVG</sequence>
<dbReference type="EnsemblMetazoa" id="AATE018664-RA">
    <property type="protein sequence ID" value="AATE018664-PA.1"/>
    <property type="gene ID" value="AATE018664"/>
</dbReference>
<feature type="region of interest" description="Disordered" evidence="1">
    <location>
        <begin position="1"/>
        <end position="44"/>
    </location>
</feature>
<dbReference type="AlphaFoldDB" id="A0A182JIE7"/>
<name>A0A182JIE7_ANOAO</name>
<organism evidence="2">
    <name type="scientific">Anopheles atroparvus</name>
    <name type="common">European mosquito</name>
    <dbReference type="NCBI Taxonomy" id="41427"/>
    <lineage>
        <taxon>Eukaryota</taxon>
        <taxon>Metazoa</taxon>
        <taxon>Ecdysozoa</taxon>
        <taxon>Arthropoda</taxon>
        <taxon>Hexapoda</taxon>
        <taxon>Insecta</taxon>
        <taxon>Pterygota</taxon>
        <taxon>Neoptera</taxon>
        <taxon>Endopterygota</taxon>
        <taxon>Diptera</taxon>
        <taxon>Nematocera</taxon>
        <taxon>Culicoidea</taxon>
        <taxon>Culicidae</taxon>
        <taxon>Anophelinae</taxon>
        <taxon>Anopheles</taxon>
    </lineage>
</organism>
<protein>
    <submittedName>
        <fullName evidence="2">Uncharacterized protein</fullName>
    </submittedName>
</protein>
<dbReference type="VEuPathDB" id="VectorBase:AATE018664"/>
<reference evidence="2" key="1">
    <citation type="submission" date="2022-08" db="UniProtKB">
        <authorList>
            <consortium name="EnsemblMetazoa"/>
        </authorList>
    </citation>
    <scope>IDENTIFICATION</scope>
    <source>
        <strain evidence="2">EBRO</strain>
    </source>
</reference>
<proteinExistence type="predicted"/>
<evidence type="ECO:0000313" key="2">
    <source>
        <dbReference type="EnsemblMetazoa" id="AATE018664-PA.1"/>
    </source>
</evidence>
<evidence type="ECO:0000256" key="1">
    <source>
        <dbReference type="SAM" id="MobiDB-lite"/>
    </source>
</evidence>